<evidence type="ECO:0000313" key="4">
    <source>
        <dbReference type="Proteomes" id="UP000184241"/>
    </source>
</evidence>
<keyword evidence="1" id="KW-0697">Rotamase</keyword>
<sequence>MENKVLAVVAGNEITEMDLQQAILKYPQDRRGMFATEQGKKQLLEQMISFELMFQFGKEASLDKTKEFETEVEKFKKELLTQMVINKVISEVTVTDDEALKYYEENRSMFSEPENVTAKHILISSEEEANKIKKEIESNNVTFEEAASQYSSCPSKEQGGNLGSFSRGMMVPEFEEAAFASEIGVVTEPVKTQFGYHLIKVEAKNAGKDLDFEEVKDGVVNQLLQETQQKKYFDLIGELSTKYTIDRK</sequence>
<accession>A0A1M5YE44</accession>
<name>A0A1M5YE44_9CLOT</name>
<dbReference type="PROSITE" id="PS50198">
    <property type="entry name" value="PPIC_PPIASE_2"/>
    <property type="match status" value="1"/>
</dbReference>
<dbReference type="InterPro" id="IPR027304">
    <property type="entry name" value="Trigger_fact/SurA_dom_sf"/>
</dbReference>
<keyword evidence="1 3" id="KW-0413">Isomerase</keyword>
<dbReference type="AlphaFoldDB" id="A0A1M5YE44"/>
<dbReference type="SUPFAM" id="SSF54534">
    <property type="entry name" value="FKBP-like"/>
    <property type="match status" value="1"/>
</dbReference>
<dbReference type="PROSITE" id="PS01096">
    <property type="entry name" value="PPIC_PPIASE_1"/>
    <property type="match status" value="1"/>
</dbReference>
<dbReference type="InterPro" id="IPR050245">
    <property type="entry name" value="PrsA_foldase"/>
</dbReference>
<dbReference type="InterPro" id="IPR000297">
    <property type="entry name" value="PPIase_PpiC"/>
</dbReference>
<dbReference type="InterPro" id="IPR046357">
    <property type="entry name" value="PPIase_dom_sf"/>
</dbReference>
<dbReference type="Gene3D" id="1.10.8.1040">
    <property type="match status" value="1"/>
</dbReference>
<evidence type="ECO:0000259" key="2">
    <source>
        <dbReference type="PROSITE" id="PS50198"/>
    </source>
</evidence>
<dbReference type="Gene3D" id="3.10.50.40">
    <property type="match status" value="1"/>
</dbReference>
<dbReference type="Pfam" id="PF00639">
    <property type="entry name" value="Rotamase"/>
    <property type="match status" value="1"/>
</dbReference>
<reference evidence="3 4" key="1">
    <citation type="submission" date="2016-11" db="EMBL/GenBank/DDBJ databases">
        <authorList>
            <person name="Jaros S."/>
            <person name="Januszkiewicz K."/>
            <person name="Wedrychowicz H."/>
        </authorList>
    </citation>
    <scope>NUCLEOTIDE SEQUENCE [LARGE SCALE GENOMIC DNA]</scope>
    <source>
        <strain evidence="3 4">DSM 6191</strain>
    </source>
</reference>
<dbReference type="SUPFAM" id="SSF109998">
    <property type="entry name" value="Triger factor/SurA peptide-binding domain-like"/>
    <property type="match status" value="1"/>
</dbReference>
<dbReference type="Proteomes" id="UP000184241">
    <property type="component" value="Unassembled WGS sequence"/>
</dbReference>
<organism evidence="3 4">
    <name type="scientific">Clostridium intestinale DSM 6191</name>
    <dbReference type="NCBI Taxonomy" id="1121320"/>
    <lineage>
        <taxon>Bacteria</taxon>
        <taxon>Bacillati</taxon>
        <taxon>Bacillota</taxon>
        <taxon>Clostridia</taxon>
        <taxon>Eubacteriales</taxon>
        <taxon>Clostridiaceae</taxon>
        <taxon>Clostridium</taxon>
    </lineage>
</organism>
<dbReference type="EMBL" id="FQXU01000006">
    <property type="protein sequence ID" value="SHI10164.1"/>
    <property type="molecule type" value="Genomic_DNA"/>
</dbReference>
<proteinExistence type="predicted"/>
<feature type="domain" description="PpiC" evidence="2">
    <location>
        <begin position="113"/>
        <end position="203"/>
    </location>
</feature>
<dbReference type="InterPro" id="IPR023058">
    <property type="entry name" value="PPIase_PpiC_CS"/>
</dbReference>
<dbReference type="PANTHER" id="PTHR47245:SF2">
    <property type="entry name" value="PEPTIDYL-PROLYL CIS-TRANS ISOMERASE HP_0175-RELATED"/>
    <property type="match status" value="1"/>
</dbReference>
<dbReference type="PANTHER" id="PTHR47245">
    <property type="entry name" value="PEPTIDYLPROLYL ISOMERASE"/>
    <property type="match status" value="1"/>
</dbReference>
<dbReference type="RefSeq" id="WP_073018937.1">
    <property type="nucleotide sequence ID" value="NZ_FQXU01000006.1"/>
</dbReference>
<protein>
    <submittedName>
        <fullName evidence="3">Peptidyl-prolyl cis-trans isomerase C</fullName>
    </submittedName>
</protein>
<evidence type="ECO:0000313" key="3">
    <source>
        <dbReference type="EMBL" id="SHI10164.1"/>
    </source>
</evidence>
<gene>
    <name evidence="3" type="ORF">SAMN02745941_01907</name>
</gene>
<dbReference type="GO" id="GO:0003755">
    <property type="term" value="F:peptidyl-prolyl cis-trans isomerase activity"/>
    <property type="evidence" value="ECO:0007669"/>
    <property type="project" value="UniProtKB-KW"/>
</dbReference>
<evidence type="ECO:0000256" key="1">
    <source>
        <dbReference type="PROSITE-ProRule" id="PRU00278"/>
    </source>
</evidence>